<keyword evidence="4" id="KW-0804">Transcription</keyword>
<keyword evidence="5" id="KW-0539">Nucleus</keyword>
<evidence type="ECO:0000256" key="4">
    <source>
        <dbReference type="ARBA" id="ARBA00023163"/>
    </source>
</evidence>
<dbReference type="SUPFAM" id="SSF101936">
    <property type="entry name" value="DNA-binding pseudobarrel domain"/>
    <property type="match status" value="1"/>
</dbReference>
<dbReference type="EMBL" id="MT772307">
    <property type="protein sequence ID" value="QTH19305.1"/>
    <property type="molecule type" value="mRNA"/>
</dbReference>
<dbReference type="SMART" id="SM01019">
    <property type="entry name" value="B3"/>
    <property type="match status" value="1"/>
</dbReference>
<protein>
    <submittedName>
        <fullName evidence="8">Abi19-Mu</fullName>
    </submittedName>
</protein>
<dbReference type="InterPro" id="IPR044800">
    <property type="entry name" value="LEC2-like"/>
</dbReference>
<evidence type="ECO:0000313" key="8">
    <source>
        <dbReference type="EMBL" id="QTH19305.1"/>
    </source>
</evidence>
<evidence type="ECO:0000256" key="3">
    <source>
        <dbReference type="ARBA" id="ARBA00023125"/>
    </source>
</evidence>
<evidence type="ECO:0000256" key="5">
    <source>
        <dbReference type="ARBA" id="ARBA00023242"/>
    </source>
</evidence>
<dbReference type="PANTHER" id="PTHR31140:SF73">
    <property type="entry name" value="B3 DOMAIN-CONTAINING TRANSCRIPTION FACTOR FUS3"/>
    <property type="match status" value="1"/>
</dbReference>
<dbReference type="GO" id="GO:0003677">
    <property type="term" value="F:DNA binding"/>
    <property type="evidence" value="ECO:0007669"/>
    <property type="project" value="UniProtKB-KW"/>
</dbReference>
<dbReference type="PROSITE" id="PS50863">
    <property type="entry name" value="B3"/>
    <property type="match status" value="1"/>
</dbReference>
<dbReference type="FunFam" id="2.40.330.10:FF:000003">
    <property type="entry name" value="B3 domain-containing transcription factor FUS3"/>
    <property type="match status" value="1"/>
</dbReference>
<dbReference type="PANTHER" id="PTHR31140">
    <property type="entry name" value="B3 DOMAIN-CONTAINING TRANSCRIPTION FACTOR ABI3"/>
    <property type="match status" value="1"/>
</dbReference>
<evidence type="ECO:0000256" key="6">
    <source>
        <dbReference type="SAM" id="MobiDB-lite"/>
    </source>
</evidence>
<dbReference type="GO" id="GO:0003700">
    <property type="term" value="F:DNA-binding transcription factor activity"/>
    <property type="evidence" value="ECO:0007669"/>
    <property type="project" value="InterPro"/>
</dbReference>
<accession>A0A8A5X9C9</accession>
<name>A0A8A5X9C9_MAIZE</name>
<dbReference type="AlphaFoldDB" id="A0A8A5X9C9"/>
<comment type="subcellular location">
    <subcellularLocation>
        <location evidence="1">Nucleus</location>
    </subcellularLocation>
</comment>
<dbReference type="CDD" id="cd10017">
    <property type="entry name" value="B3_DNA"/>
    <property type="match status" value="1"/>
</dbReference>
<sequence length="301" mass="33353">MAGITKRRTSPASTSSSSGDVLPQRVTRKRRSARRGPRSTARRPSAPPPMNELDLNTAALDPDHYATGLRVLLQKELRNSDVSQLGRIVLPKKEAESYLPILMAKDGKSLCMHDLLNSQLWTFKYRYWFNNKSRMYVLENTGDYVKAHDLQQGDFIVIYKDDENNRFVIGAKKAGDEQTATVPQVHEHMHISAALPAPQAFHDYAGPVAAEAGMLAIVPQGDEIFDGILNSLPGDNCHYGRREEVIRRNGGVGVGFSVLETQATAKIQNGKETALGTTLTGISFLSPFTVRLRRRRLAHSS</sequence>
<dbReference type="InterPro" id="IPR015300">
    <property type="entry name" value="DNA-bd_pseudobarrel_sf"/>
</dbReference>
<keyword evidence="3" id="KW-0238">DNA-binding</keyword>
<keyword evidence="2" id="KW-0805">Transcription regulation</keyword>
<dbReference type="Gene3D" id="2.40.330.10">
    <property type="entry name" value="DNA-binding pseudobarrel domain"/>
    <property type="match status" value="1"/>
</dbReference>
<dbReference type="GO" id="GO:0005634">
    <property type="term" value="C:nucleus"/>
    <property type="evidence" value="ECO:0007669"/>
    <property type="project" value="UniProtKB-SubCell"/>
</dbReference>
<evidence type="ECO:0000259" key="7">
    <source>
        <dbReference type="PROSITE" id="PS50863"/>
    </source>
</evidence>
<reference evidence="8" key="1">
    <citation type="journal article" date="2021" name="Plant Cell">
        <title>The B3 domain-containing transcription factor ZmABI19 coordinates expression of key factors required for maize seed development and grain filling.</title>
        <authorList>
            <person name="Yang T."/>
            <person name="Guo L."/>
            <person name="Ji C."/>
            <person name="Wang H."/>
            <person name="Wang J."/>
            <person name="Zheng X."/>
            <person name="Xiao Q."/>
            <person name="Wu Y."/>
        </authorList>
    </citation>
    <scope>NUCLEOTIDE SEQUENCE</scope>
</reference>
<dbReference type="InterPro" id="IPR003340">
    <property type="entry name" value="B3_DNA-bd"/>
</dbReference>
<feature type="region of interest" description="Disordered" evidence="6">
    <location>
        <begin position="1"/>
        <end position="52"/>
    </location>
</feature>
<evidence type="ECO:0000256" key="1">
    <source>
        <dbReference type="ARBA" id="ARBA00004123"/>
    </source>
</evidence>
<feature type="compositionally biased region" description="Basic residues" evidence="6">
    <location>
        <begin position="26"/>
        <end position="41"/>
    </location>
</feature>
<organism evidence="8">
    <name type="scientific">Zea mays</name>
    <name type="common">Maize</name>
    <dbReference type="NCBI Taxonomy" id="4577"/>
    <lineage>
        <taxon>Eukaryota</taxon>
        <taxon>Viridiplantae</taxon>
        <taxon>Streptophyta</taxon>
        <taxon>Embryophyta</taxon>
        <taxon>Tracheophyta</taxon>
        <taxon>Spermatophyta</taxon>
        <taxon>Magnoliopsida</taxon>
        <taxon>Liliopsida</taxon>
        <taxon>Poales</taxon>
        <taxon>Poaceae</taxon>
        <taxon>PACMAD clade</taxon>
        <taxon>Panicoideae</taxon>
        <taxon>Andropogonodae</taxon>
        <taxon>Andropogoneae</taxon>
        <taxon>Tripsacinae</taxon>
        <taxon>Zea</taxon>
    </lineage>
</organism>
<evidence type="ECO:0000256" key="2">
    <source>
        <dbReference type="ARBA" id="ARBA00023015"/>
    </source>
</evidence>
<proteinExistence type="evidence at transcript level"/>
<dbReference type="Pfam" id="PF02362">
    <property type="entry name" value="B3"/>
    <property type="match status" value="1"/>
</dbReference>
<feature type="domain" description="TF-B3" evidence="7">
    <location>
        <begin position="73"/>
        <end position="175"/>
    </location>
</feature>